<sequence>MFGSIVGSILLLFGLVVVGYTIYSMAVHTPTTVTAWVFNSFYIIGGLVISYYGYQTLYPPQPSFLGVAGGRRWYK</sequence>
<keyword evidence="1" id="KW-1133">Transmembrane helix</keyword>
<feature type="transmembrane region" description="Helical" evidence="1">
    <location>
        <begin position="6"/>
        <end position="23"/>
    </location>
</feature>
<feature type="transmembrane region" description="Helical" evidence="1">
    <location>
        <begin position="35"/>
        <end position="54"/>
    </location>
</feature>
<keyword evidence="1" id="KW-0472">Membrane</keyword>
<reference evidence="2" key="1">
    <citation type="journal article" date="2020" name="Nature">
        <title>Giant virus diversity and host interactions through global metagenomics.</title>
        <authorList>
            <person name="Schulz F."/>
            <person name="Roux S."/>
            <person name="Paez-Espino D."/>
            <person name="Jungbluth S."/>
            <person name="Walsh D.A."/>
            <person name="Denef V.J."/>
            <person name="McMahon K.D."/>
            <person name="Konstantinidis K.T."/>
            <person name="Eloe-Fadrosh E.A."/>
            <person name="Kyrpides N.C."/>
            <person name="Woyke T."/>
        </authorList>
    </citation>
    <scope>NUCLEOTIDE SEQUENCE</scope>
    <source>
        <strain evidence="2">GVMAG-S-1035237-23</strain>
    </source>
</reference>
<organism evidence="2">
    <name type="scientific">viral metagenome</name>
    <dbReference type="NCBI Taxonomy" id="1070528"/>
    <lineage>
        <taxon>unclassified sequences</taxon>
        <taxon>metagenomes</taxon>
        <taxon>organismal metagenomes</taxon>
    </lineage>
</organism>
<protein>
    <submittedName>
        <fullName evidence="2">Uncharacterized protein</fullName>
    </submittedName>
</protein>
<dbReference type="AlphaFoldDB" id="A0A6C0AIA9"/>
<dbReference type="EMBL" id="MN740644">
    <property type="protein sequence ID" value="QHS79488.1"/>
    <property type="molecule type" value="Genomic_DNA"/>
</dbReference>
<name>A0A6C0AIA9_9ZZZZ</name>
<evidence type="ECO:0000313" key="2">
    <source>
        <dbReference type="EMBL" id="QHS79488.1"/>
    </source>
</evidence>
<keyword evidence="1" id="KW-0812">Transmembrane</keyword>
<proteinExistence type="predicted"/>
<accession>A0A6C0AIA9</accession>
<evidence type="ECO:0000256" key="1">
    <source>
        <dbReference type="SAM" id="Phobius"/>
    </source>
</evidence>